<dbReference type="Proteomes" id="UP000054526">
    <property type="component" value="Unassembled WGS sequence"/>
</dbReference>
<comment type="caution">
    <text evidence="2">The sequence shown here is derived from an EMBL/GenBank/DDBJ whole genome shotgun (WGS) entry which is preliminary data.</text>
</comment>
<reference evidence="2 3" key="1">
    <citation type="submission" date="2014-12" db="EMBL/GenBank/DDBJ databases">
        <title>Draft genome sequence of Cohnella kolymensis strain B-2846.</title>
        <authorList>
            <person name="Karlyshev A.V."/>
            <person name="Kudryashova E.B."/>
        </authorList>
    </citation>
    <scope>NUCLEOTIDE SEQUENCE [LARGE SCALE GENOMIC DNA]</scope>
    <source>
        <strain evidence="2 3">VKM B-2846</strain>
    </source>
</reference>
<feature type="chain" id="PRO_5047169222" evidence="1">
    <location>
        <begin position="25"/>
        <end position="94"/>
    </location>
</feature>
<proteinExistence type="predicted"/>
<evidence type="ECO:0000313" key="3">
    <source>
        <dbReference type="Proteomes" id="UP000054526"/>
    </source>
</evidence>
<evidence type="ECO:0000256" key="1">
    <source>
        <dbReference type="SAM" id="SignalP"/>
    </source>
</evidence>
<dbReference type="RefSeq" id="WP_041059304.1">
    <property type="nucleotide sequence ID" value="NZ_JXAL01000001.1"/>
</dbReference>
<evidence type="ECO:0000313" key="2">
    <source>
        <dbReference type="EMBL" id="KIL37615.1"/>
    </source>
</evidence>
<protein>
    <submittedName>
        <fullName evidence="2">Uncharacterized protein</fullName>
    </submittedName>
</protein>
<name>A0ABR5AAJ9_9BACL</name>
<keyword evidence="3" id="KW-1185">Reference proteome</keyword>
<accession>A0ABR5AAJ9</accession>
<dbReference type="EMBL" id="JXAL01000001">
    <property type="protein sequence ID" value="KIL37615.1"/>
    <property type="molecule type" value="Genomic_DNA"/>
</dbReference>
<keyword evidence="1" id="KW-0732">Signal</keyword>
<gene>
    <name evidence="2" type="ORF">SD71_03155</name>
</gene>
<sequence>MRRVLTLIGVAFIAQMLIAGAVSAAYKPQNDWTINLSVPVSVPTADTAALTFTTQQAVHSTLFQATGASVDYYYIWLNVNGEPVAAIDPAKFCF</sequence>
<feature type="signal peptide" evidence="1">
    <location>
        <begin position="1"/>
        <end position="24"/>
    </location>
</feature>
<organism evidence="2 3">
    <name type="scientific">Cohnella kolymensis</name>
    <dbReference type="NCBI Taxonomy" id="1590652"/>
    <lineage>
        <taxon>Bacteria</taxon>
        <taxon>Bacillati</taxon>
        <taxon>Bacillota</taxon>
        <taxon>Bacilli</taxon>
        <taxon>Bacillales</taxon>
        <taxon>Paenibacillaceae</taxon>
        <taxon>Cohnella</taxon>
    </lineage>
</organism>